<sequence>MQRVAHLIVLAVVLGLSSARSVPQGGDYSFDMLNDLPVVANKPSEVDGAEEPAALIEKPRGKTPCPLPMPKQDKRLRGSPSEDKEVEDEKDEKDDKECKKKRVVRPVHGPIRVPPRVEYVSDCDKKPHTHRPLNEEKPKRYRRGPEDPHKKPCPLPMPKMRPSHGGDDQVSGKSPGDTHGSGEGQRKKPCPLPMPGRGHRGPKDDHEPGTIGDFKGRKQGNRSPDGSNDDKGAEDGAGEDEDVDGKAPFNPKPFNPFFPNPVAFTPPPMVPIFPNLPMWPGGVNPNPLPRGPPLPPMSGPLLMATAPPIGLEPMPTGTVGTAPTLSDAGDYAEP</sequence>
<feature type="compositionally biased region" description="Basic and acidic residues" evidence="1">
    <location>
        <begin position="122"/>
        <end position="150"/>
    </location>
</feature>
<dbReference type="EMBL" id="SPLM01000113">
    <property type="protein sequence ID" value="TMW57939.1"/>
    <property type="molecule type" value="Genomic_DNA"/>
</dbReference>
<organism evidence="3 4">
    <name type="scientific">Pythium oligandrum</name>
    <name type="common">Mycoparasitic fungus</name>
    <dbReference type="NCBI Taxonomy" id="41045"/>
    <lineage>
        <taxon>Eukaryota</taxon>
        <taxon>Sar</taxon>
        <taxon>Stramenopiles</taxon>
        <taxon>Oomycota</taxon>
        <taxon>Peronosporomycetes</taxon>
        <taxon>Pythiales</taxon>
        <taxon>Pythiaceae</taxon>
        <taxon>Pythium</taxon>
    </lineage>
</organism>
<evidence type="ECO:0008006" key="5">
    <source>
        <dbReference type="Google" id="ProtNLM"/>
    </source>
</evidence>
<evidence type="ECO:0000256" key="2">
    <source>
        <dbReference type="SAM" id="SignalP"/>
    </source>
</evidence>
<keyword evidence="2" id="KW-0732">Signal</keyword>
<feature type="region of interest" description="Disordered" evidence="1">
    <location>
        <begin position="44"/>
        <end position="254"/>
    </location>
</feature>
<comment type="caution">
    <text evidence="3">The sequence shown here is derived from an EMBL/GenBank/DDBJ whole genome shotgun (WGS) entry which is preliminary data.</text>
</comment>
<accession>A0A8K1C7B0</accession>
<dbReference type="AlphaFoldDB" id="A0A8K1C7B0"/>
<gene>
    <name evidence="3" type="ORF">Poli38472_013413</name>
</gene>
<evidence type="ECO:0000256" key="1">
    <source>
        <dbReference type="SAM" id="MobiDB-lite"/>
    </source>
</evidence>
<feature type="signal peptide" evidence="2">
    <location>
        <begin position="1"/>
        <end position="19"/>
    </location>
</feature>
<keyword evidence="4" id="KW-1185">Reference proteome</keyword>
<protein>
    <recommendedName>
        <fullName evidence="5">Proline-rich protein</fullName>
    </recommendedName>
</protein>
<feature type="compositionally biased region" description="Basic and acidic residues" evidence="1">
    <location>
        <begin position="71"/>
        <end position="83"/>
    </location>
</feature>
<feature type="chain" id="PRO_5035464751" description="Proline-rich protein" evidence="2">
    <location>
        <begin position="20"/>
        <end position="334"/>
    </location>
</feature>
<name>A0A8K1C7B0_PYTOL</name>
<reference evidence="3" key="1">
    <citation type="submission" date="2019-03" db="EMBL/GenBank/DDBJ databases">
        <title>Long read genome sequence of the mycoparasitic Pythium oligandrum ATCC 38472 isolated from sugarbeet rhizosphere.</title>
        <authorList>
            <person name="Gaulin E."/>
        </authorList>
    </citation>
    <scope>NUCLEOTIDE SEQUENCE</scope>
    <source>
        <strain evidence="3">ATCC 38472_TT</strain>
    </source>
</reference>
<evidence type="ECO:0000313" key="4">
    <source>
        <dbReference type="Proteomes" id="UP000794436"/>
    </source>
</evidence>
<dbReference type="Proteomes" id="UP000794436">
    <property type="component" value="Unassembled WGS sequence"/>
</dbReference>
<proteinExistence type="predicted"/>
<evidence type="ECO:0000313" key="3">
    <source>
        <dbReference type="EMBL" id="TMW57939.1"/>
    </source>
</evidence>
<feature type="region of interest" description="Disordered" evidence="1">
    <location>
        <begin position="290"/>
        <end position="334"/>
    </location>
</feature>